<dbReference type="PROSITE" id="PS51303">
    <property type="entry name" value="PET"/>
    <property type="match status" value="1"/>
</dbReference>
<feature type="compositionally biased region" description="Basic and acidic residues" evidence="6">
    <location>
        <begin position="276"/>
        <end position="287"/>
    </location>
</feature>
<dbReference type="Ensembl" id="ENSJJAT00000010901.1">
    <property type="protein sequence ID" value="ENSJJAP00000004684.1"/>
    <property type="gene ID" value="ENSJJAG00000009681.1"/>
</dbReference>
<keyword evidence="2" id="KW-0677">Repeat</keyword>
<accession>A0A8C5NWH0</accession>
<name>A0A8C5NWH0_JACJA</name>
<evidence type="ECO:0000256" key="6">
    <source>
        <dbReference type="SAM" id="MobiDB-lite"/>
    </source>
</evidence>
<keyword evidence="3 5" id="KW-0862">Zinc</keyword>
<feature type="domain" description="PET" evidence="8">
    <location>
        <begin position="65"/>
        <end position="116"/>
    </location>
</feature>
<evidence type="ECO:0000259" key="7">
    <source>
        <dbReference type="PROSITE" id="PS50023"/>
    </source>
</evidence>
<evidence type="ECO:0000256" key="1">
    <source>
        <dbReference type="ARBA" id="ARBA00022723"/>
    </source>
</evidence>
<feature type="compositionally biased region" description="Polar residues" evidence="6">
    <location>
        <begin position="236"/>
        <end position="247"/>
    </location>
</feature>
<dbReference type="FunFam" id="2.10.110.10:FF:000005">
    <property type="entry name" value="Testin isoform 1"/>
    <property type="match status" value="1"/>
</dbReference>
<dbReference type="InterPro" id="IPR047120">
    <property type="entry name" value="Pk/Esn/Tes"/>
</dbReference>
<sequence>MSVLKSGWPRPHQDSRVSRGSGPPVNSDSDSGHGPVDDPEEDCGQAPAALSLGPPPLDPNWPGLQRLLQQLPPQDSDERYCLDLEEGELAELRLFCALRKQKALGQGVARLPPAKLEGHACEKLIFSPRCTEAEGRSWHENHFCCQDCAGPLGGGRYALPGGSPCCSSCFESRYRSAGSSSSGAREGRAPLGEAGPERTEGSDSASLQDESPSSPAALPAALARSSVESPRGPSTGAPQDPTQKGPCSSSSSSSSDSEPEGFFFGQRLPRPGETPGHLRAEARDTSRKHCTVC</sequence>
<evidence type="ECO:0000256" key="4">
    <source>
        <dbReference type="ARBA" id="ARBA00023038"/>
    </source>
</evidence>
<dbReference type="GO" id="GO:0008270">
    <property type="term" value="F:zinc ion binding"/>
    <property type="evidence" value="ECO:0007669"/>
    <property type="project" value="InterPro"/>
</dbReference>
<feature type="domain" description="LIM zinc-binding" evidence="7">
    <location>
        <begin position="116"/>
        <end position="176"/>
    </location>
</feature>
<dbReference type="Pfam" id="PF06297">
    <property type="entry name" value="PET"/>
    <property type="match status" value="1"/>
</dbReference>
<gene>
    <name evidence="9" type="primary">Prickle4</name>
</gene>
<evidence type="ECO:0000256" key="5">
    <source>
        <dbReference type="PROSITE-ProRule" id="PRU00125"/>
    </source>
</evidence>
<dbReference type="CDD" id="cd09341">
    <property type="entry name" value="LIM2_Testin_like"/>
    <property type="match status" value="1"/>
</dbReference>
<evidence type="ECO:0000313" key="9">
    <source>
        <dbReference type="Ensembl" id="ENSJJAP00000004684.1"/>
    </source>
</evidence>
<evidence type="ECO:0000259" key="8">
    <source>
        <dbReference type="PROSITE" id="PS51303"/>
    </source>
</evidence>
<dbReference type="SMART" id="SM00132">
    <property type="entry name" value="LIM"/>
    <property type="match status" value="1"/>
</dbReference>
<reference evidence="9" key="1">
    <citation type="submission" date="2025-08" db="UniProtKB">
        <authorList>
            <consortium name="Ensembl"/>
        </authorList>
    </citation>
    <scope>IDENTIFICATION</scope>
</reference>
<evidence type="ECO:0000256" key="3">
    <source>
        <dbReference type="ARBA" id="ARBA00022833"/>
    </source>
</evidence>
<protein>
    <recommendedName>
        <fullName evidence="11">Prickle-like protein 4</fullName>
    </recommendedName>
</protein>
<organism evidence="9 10">
    <name type="scientific">Jaculus jaculus</name>
    <name type="common">Lesser Egyptian jerboa</name>
    <dbReference type="NCBI Taxonomy" id="51337"/>
    <lineage>
        <taxon>Eukaryota</taxon>
        <taxon>Metazoa</taxon>
        <taxon>Chordata</taxon>
        <taxon>Craniata</taxon>
        <taxon>Vertebrata</taxon>
        <taxon>Euteleostomi</taxon>
        <taxon>Mammalia</taxon>
        <taxon>Eutheria</taxon>
        <taxon>Euarchontoglires</taxon>
        <taxon>Glires</taxon>
        <taxon>Rodentia</taxon>
        <taxon>Myomorpha</taxon>
        <taxon>Dipodoidea</taxon>
        <taxon>Dipodidae</taxon>
        <taxon>Dipodinae</taxon>
        <taxon>Jaculus</taxon>
    </lineage>
</organism>
<keyword evidence="10" id="KW-1185">Reference proteome</keyword>
<feature type="compositionally biased region" description="Low complexity" evidence="6">
    <location>
        <begin position="211"/>
        <end position="226"/>
    </location>
</feature>
<evidence type="ECO:0000256" key="2">
    <source>
        <dbReference type="ARBA" id="ARBA00022737"/>
    </source>
</evidence>
<dbReference type="PANTHER" id="PTHR24211:SF35">
    <property type="entry name" value="PRICKLE-LIKE PROTEIN 4"/>
    <property type="match status" value="1"/>
</dbReference>
<proteinExistence type="predicted"/>
<dbReference type="InterPro" id="IPR010442">
    <property type="entry name" value="PET_domain"/>
</dbReference>
<evidence type="ECO:0008006" key="11">
    <source>
        <dbReference type="Google" id="ProtNLM"/>
    </source>
</evidence>
<dbReference type="AlphaFoldDB" id="A0A8C5NWH0"/>
<dbReference type="Gene3D" id="2.10.110.10">
    <property type="entry name" value="Cysteine Rich Protein"/>
    <property type="match status" value="1"/>
</dbReference>
<dbReference type="GeneTree" id="ENSGT00940000161789"/>
<feature type="region of interest" description="Disordered" evidence="6">
    <location>
        <begin position="176"/>
        <end position="293"/>
    </location>
</feature>
<dbReference type="Proteomes" id="UP000694385">
    <property type="component" value="Unassembled WGS sequence"/>
</dbReference>
<dbReference type="Pfam" id="PF00412">
    <property type="entry name" value="LIM"/>
    <property type="match status" value="1"/>
</dbReference>
<reference evidence="9" key="2">
    <citation type="submission" date="2025-09" db="UniProtKB">
        <authorList>
            <consortium name="Ensembl"/>
        </authorList>
    </citation>
    <scope>IDENTIFICATION</scope>
</reference>
<dbReference type="InterPro" id="IPR001781">
    <property type="entry name" value="Znf_LIM"/>
</dbReference>
<keyword evidence="1 5" id="KW-0479">Metal-binding</keyword>
<dbReference type="PANTHER" id="PTHR24211">
    <property type="entry name" value="LIM DOMAIN-CONTAINING PROTEIN"/>
    <property type="match status" value="1"/>
</dbReference>
<keyword evidence="4 5" id="KW-0440">LIM domain</keyword>
<dbReference type="PROSITE" id="PS50023">
    <property type="entry name" value="LIM_DOMAIN_2"/>
    <property type="match status" value="1"/>
</dbReference>
<dbReference type="OMA" id="LNSGWPH"/>
<feature type="region of interest" description="Disordered" evidence="6">
    <location>
        <begin position="1"/>
        <end position="63"/>
    </location>
</feature>
<evidence type="ECO:0000313" key="10">
    <source>
        <dbReference type="Proteomes" id="UP000694385"/>
    </source>
</evidence>